<feature type="transmembrane region" description="Helical" evidence="1">
    <location>
        <begin position="296"/>
        <end position="318"/>
    </location>
</feature>
<dbReference type="PANTHER" id="PTHR34978:SF3">
    <property type="entry name" value="SLR0241 PROTEIN"/>
    <property type="match status" value="1"/>
</dbReference>
<evidence type="ECO:0000259" key="2">
    <source>
        <dbReference type="Pfam" id="PF05569"/>
    </source>
</evidence>
<evidence type="ECO:0000313" key="4">
    <source>
        <dbReference type="Proteomes" id="UP000220032"/>
    </source>
</evidence>
<name>A0A2A9A0R0_BACCE</name>
<sequence>MNEWLELLIVLTVAGSTVVICMLLIEPISRIFLPANWQYLIGKLGLLFYTLPVVYIIHMLPYFSPTIISNYNPTKSEYFKKIISGQILSTETIMGILIIWAIGSFISITWYMYCYRKFVKEIKKSSLPVNENSDVYKLFCSCKEALGIKKKVELAYNYTISTPALVGLWKPTVLLPIEQGDNVDLNMVIRHELIHFKSKDLWIKMYTLIVISLHWFNPLVYVLRKYIHIWSELSCDEKVVMKMTRAERKRYGETILNMLENTSVPRSIFSVSLSGSRKNLERRLTMLLNVKKAKKYIGVITTIGIVTIGCVGIASSSWTVKNIPIVSASAMKEAKENLNNPKNLELNSSYELMSVKKSDGNKFPPEEWQEILSKIKSGEITWEDE</sequence>
<comment type="caution">
    <text evidence="3">The sequence shown here is derived from an EMBL/GenBank/DDBJ whole genome shotgun (WGS) entry which is preliminary data.</text>
</comment>
<protein>
    <submittedName>
        <fullName evidence="3">Peptidase M56</fullName>
    </submittedName>
</protein>
<gene>
    <name evidence="3" type="ORF">CN307_13000</name>
</gene>
<dbReference type="Pfam" id="PF05569">
    <property type="entry name" value="Peptidase_M56"/>
    <property type="match status" value="1"/>
</dbReference>
<dbReference type="CDD" id="cd07341">
    <property type="entry name" value="M56_BlaR1_MecR1_like"/>
    <property type="match status" value="1"/>
</dbReference>
<evidence type="ECO:0000256" key="1">
    <source>
        <dbReference type="SAM" id="Phobius"/>
    </source>
</evidence>
<keyword evidence="1" id="KW-0472">Membrane</keyword>
<dbReference type="InterPro" id="IPR008756">
    <property type="entry name" value="Peptidase_M56"/>
</dbReference>
<feature type="domain" description="Peptidase M56" evidence="2">
    <location>
        <begin position="9"/>
        <end position="287"/>
    </location>
</feature>
<proteinExistence type="predicted"/>
<dbReference type="RefSeq" id="WP_098342648.1">
    <property type="nucleotide sequence ID" value="NZ_NTRR01000017.1"/>
</dbReference>
<keyword evidence="1" id="KW-0812">Transmembrane</keyword>
<dbReference type="EMBL" id="NTRR01000017">
    <property type="protein sequence ID" value="PFE15268.1"/>
    <property type="molecule type" value="Genomic_DNA"/>
</dbReference>
<accession>A0A2A9A0R0</accession>
<evidence type="ECO:0000313" key="3">
    <source>
        <dbReference type="EMBL" id="PFE15268.1"/>
    </source>
</evidence>
<feature type="transmembrane region" description="Helical" evidence="1">
    <location>
        <begin position="6"/>
        <end position="25"/>
    </location>
</feature>
<dbReference type="AlphaFoldDB" id="A0A2A9A0R0"/>
<feature type="transmembrane region" description="Helical" evidence="1">
    <location>
        <begin position="93"/>
        <end position="114"/>
    </location>
</feature>
<dbReference type="Proteomes" id="UP000220032">
    <property type="component" value="Unassembled WGS sequence"/>
</dbReference>
<dbReference type="InterPro" id="IPR052173">
    <property type="entry name" value="Beta-lactam_resp_regulator"/>
</dbReference>
<feature type="transmembrane region" description="Helical" evidence="1">
    <location>
        <begin position="46"/>
        <end position="64"/>
    </location>
</feature>
<keyword evidence="1" id="KW-1133">Transmembrane helix</keyword>
<dbReference type="PANTHER" id="PTHR34978">
    <property type="entry name" value="POSSIBLE SENSOR-TRANSDUCER PROTEIN BLAR"/>
    <property type="match status" value="1"/>
</dbReference>
<organism evidence="3 4">
    <name type="scientific">Bacillus cereus</name>
    <dbReference type="NCBI Taxonomy" id="1396"/>
    <lineage>
        <taxon>Bacteria</taxon>
        <taxon>Bacillati</taxon>
        <taxon>Bacillota</taxon>
        <taxon>Bacilli</taxon>
        <taxon>Bacillales</taxon>
        <taxon>Bacillaceae</taxon>
        <taxon>Bacillus</taxon>
        <taxon>Bacillus cereus group</taxon>
    </lineage>
</organism>
<reference evidence="3 4" key="1">
    <citation type="submission" date="2017-09" db="EMBL/GenBank/DDBJ databases">
        <title>Large-scale bioinformatics analysis of Bacillus genomes uncovers conserved roles of natural products in bacterial physiology.</title>
        <authorList>
            <consortium name="Agbiome Team Llc"/>
            <person name="Bleich R.M."/>
            <person name="Grubbs K.J."/>
            <person name="Santa Maria K.C."/>
            <person name="Allen S.E."/>
            <person name="Farag S."/>
            <person name="Shank E.A."/>
            <person name="Bowers A."/>
        </authorList>
    </citation>
    <scope>NUCLEOTIDE SEQUENCE [LARGE SCALE GENOMIC DNA]</scope>
    <source>
        <strain evidence="3 4">AFS022681</strain>
    </source>
</reference>